<evidence type="ECO:0000256" key="9">
    <source>
        <dbReference type="ARBA" id="ARBA00022989"/>
    </source>
</evidence>
<feature type="transmembrane region" description="Helical" evidence="14">
    <location>
        <begin position="130"/>
        <end position="150"/>
    </location>
</feature>
<dbReference type="GO" id="GO:0005886">
    <property type="term" value="C:plasma membrane"/>
    <property type="evidence" value="ECO:0007669"/>
    <property type="project" value="UniProtKB-SubCell"/>
</dbReference>
<comment type="subunit">
    <text evidence="14">Homodimer.</text>
</comment>
<evidence type="ECO:0000256" key="10">
    <source>
        <dbReference type="ARBA" id="ARBA00023002"/>
    </source>
</evidence>
<evidence type="ECO:0000256" key="8">
    <source>
        <dbReference type="ARBA" id="ARBA00022723"/>
    </source>
</evidence>
<dbReference type="Proteomes" id="UP000001964">
    <property type="component" value="Chromosome"/>
</dbReference>
<organism evidence="16 17">
    <name type="scientific">Maricaulis maris (strain MCS10)</name>
    <name type="common">Caulobacter maris</name>
    <dbReference type="NCBI Taxonomy" id="394221"/>
    <lineage>
        <taxon>Bacteria</taxon>
        <taxon>Pseudomonadati</taxon>
        <taxon>Pseudomonadota</taxon>
        <taxon>Alphaproteobacteria</taxon>
        <taxon>Maricaulales</taxon>
        <taxon>Maricaulaceae</taxon>
        <taxon>Maricaulis</taxon>
    </lineage>
</organism>
<evidence type="ECO:0000256" key="2">
    <source>
        <dbReference type="ARBA" id="ARBA00005073"/>
    </source>
</evidence>
<keyword evidence="17" id="KW-1185">Reference proteome</keyword>
<evidence type="ECO:0000313" key="17">
    <source>
        <dbReference type="Proteomes" id="UP000001964"/>
    </source>
</evidence>
<feature type="transmembrane region" description="Helical" evidence="14">
    <location>
        <begin position="90"/>
        <end position="109"/>
    </location>
</feature>
<comment type="pathway">
    <text evidence="2 14 15">Porphyrin-containing compound metabolism; protoporphyrin-IX biosynthesis; protoporphyrin-IX from protoporphyrinogen-IX: step 1/1.</text>
</comment>
<accession>Q0AKE1</accession>
<evidence type="ECO:0000313" key="16">
    <source>
        <dbReference type="EMBL" id="ABI67252.1"/>
    </source>
</evidence>
<dbReference type="GO" id="GO:0070818">
    <property type="term" value="F:protoporphyrinogen oxidase activity"/>
    <property type="evidence" value="ECO:0007669"/>
    <property type="project" value="UniProtKB-UniRule"/>
</dbReference>
<comment type="catalytic activity">
    <reaction evidence="13 14 15">
        <text>protoporphyrinogen IX + 3 A = protoporphyrin IX + 3 AH2</text>
        <dbReference type="Rhea" id="RHEA:62000"/>
        <dbReference type="ChEBI" id="CHEBI:13193"/>
        <dbReference type="ChEBI" id="CHEBI:17499"/>
        <dbReference type="ChEBI" id="CHEBI:57306"/>
        <dbReference type="ChEBI" id="CHEBI:57307"/>
    </reaction>
</comment>
<dbReference type="OrthoDB" id="9800824at2"/>
<proteinExistence type="inferred from homology"/>
<dbReference type="eggNOG" id="COG1981">
    <property type="taxonomic scope" value="Bacteria"/>
</dbReference>
<feature type="binding site" description="axial binding residue" evidence="14">
    <location>
        <position position="13"/>
    </location>
    <ligand>
        <name>heme</name>
        <dbReference type="ChEBI" id="CHEBI:30413"/>
    </ligand>
    <ligandPart>
        <name>Fe</name>
        <dbReference type="ChEBI" id="CHEBI:18248"/>
    </ligandPart>
</feature>
<protein>
    <recommendedName>
        <fullName evidence="4 14">Protoporphyrinogen IX oxidase</fullName>
        <shortName evidence="14">PPO</shortName>
        <ecNumber evidence="14 15">1.3.99.-</ecNumber>
    </recommendedName>
</protein>
<dbReference type="GO" id="GO:0006782">
    <property type="term" value="P:protoporphyrinogen IX biosynthetic process"/>
    <property type="evidence" value="ECO:0007669"/>
    <property type="project" value="UniProtKB-UniRule"/>
</dbReference>
<keyword evidence="7 14" id="KW-0812">Transmembrane</keyword>
<evidence type="ECO:0000256" key="14">
    <source>
        <dbReference type="HAMAP-Rule" id="MF_02239"/>
    </source>
</evidence>
<dbReference type="GO" id="GO:0046872">
    <property type="term" value="F:metal ion binding"/>
    <property type="evidence" value="ECO:0007669"/>
    <property type="project" value="UniProtKB-UniRule"/>
</dbReference>
<evidence type="ECO:0000256" key="11">
    <source>
        <dbReference type="ARBA" id="ARBA00023004"/>
    </source>
</evidence>
<dbReference type="PANTHER" id="PTHR40255:SF1">
    <property type="entry name" value="PROTOPORPHYRINOGEN IX OXIDASE"/>
    <property type="match status" value="1"/>
</dbReference>
<dbReference type="PANTHER" id="PTHR40255">
    <property type="entry name" value="UPF0093 MEMBRANE PROTEIN SLR1790"/>
    <property type="match status" value="1"/>
</dbReference>
<evidence type="ECO:0000256" key="13">
    <source>
        <dbReference type="ARBA" id="ARBA00048390"/>
    </source>
</evidence>
<evidence type="ECO:0000256" key="7">
    <source>
        <dbReference type="ARBA" id="ARBA00022692"/>
    </source>
</evidence>
<evidence type="ECO:0000256" key="4">
    <source>
        <dbReference type="ARBA" id="ARBA00017504"/>
    </source>
</evidence>
<dbReference type="RefSeq" id="WP_011644896.1">
    <property type="nucleotide sequence ID" value="NC_008347.1"/>
</dbReference>
<dbReference type="EC" id="1.3.99.-" evidence="14 15"/>
<evidence type="ECO:0000256" key="5">
    <source>
        <dbReference type="ARBA" id="ARBA00022475"/>
    </source>
</evidence>
<comment type="subcellular location">
    <subcellularLocation>
        <location evidence="1 14">Cell membrane</location>
        <topology evidence="1 14">Multi-pass membrane protein</topology>
    </subcellularLocation>
</comment>
<dbReference type="PIRSF" id="PIRSF004638">
    <property type="entry name" value="UCP004638"/>
    <property type="match status" value="1"/>
</dbReference>
<keyword evidence="5 14" id="KW-1003">Cell membrane</keyword>
<evidence type="ECO:0000256" key="3">
    <source>
        <dbReference type="ARBA" id="ARBA00006501"/>
    </source>
</evidence>
<evidence type="ECO:0000256" key="15">
    <source>
        <dbReference type="PIRNR" id="PIRNR004638"/>
    </source>
</evidence>
<feature type="binding site" description="axial binding residue" evidence="14">
    <location>
        <position position="95"/>
    </location>
    <ligand>
        <name>heme</name>
        <dbReference type="ChEBI" id="CHEBI:30413"/>
    </ligand>
    <ligandPart>
        <name>Fe</name>
        <dbReference type="ChEBI" id="CHEBI:18248"/>
    </ligandPart>
</feature>
<keyword evidence="8 14" id="KW-0479">Metal-binding</keyword>
<keyword evidence="12 14" id="KW-0472">Membrane</keyword>
<keyword evidence="6 14" id="KW-0349">Heme</keyword>
<comment type="function">
    <text evidence="14 15">Catalyzes the oxidation of protoporphyrinogen IX to protoporphyrin IX.</text>
</comment>
<comment type="similarity">
    <text evidence="3 14 15">Belongs to the HemJ family.</text>
</comment>
<feature type="transmembrane region" description="Helical" evidence="14">
    <location>
        <begin position="54"/>
        <end position="78"/>
    </location>
</feature>
<sequence>MLLAAYDWLRAFHILAVIAWMAGLLYLPRLYIYHCAAKPGGELDETLKLQEQRLLKIIMNPAMIVAWLLGLALVWANMERAGGWSVFLDWAWLGKLVLISAMTGLHHVFALRFKRFQAGTNDWSDKRYRMLNEAPFVLAIAIVLIAVVALN</sequence>
<gene>
    <name evidence="16" type="ordered locus">Mmar10_2971</name>
</gene>
<reference evidence="16 17" key="1">
    <citation type="submission" date="2006-08" db="EMBL/GenBank/DDBJ databases">
        <title>Complete sequence of Maricaulis maris MCS10.</title>
        <authorList>
            <consortium name="US DOE Joint Genome Institute"/>
            <person name="Copeland A."/>
            <person name="Lucas S."/>
            <person name="Lapidus A."/>
            <person name="Barry K."/>
            <person name="Detter J.C."/>
            <person name="Glavina del Rio T."/>
            <person name="Hammon N."/>
            <person name="Israni S."/>
            <person name="Dalin E."/>
            <person name="Tice H."/>
            <person name="Pitluck S."/>
            <person name="Saunders E."/>
            <person name="Brettin T."/>
            <person name="Bruce D."/>
            <person name="Han C."/>
            <person name="Tapia R."/>
            <person name="Gilna P."/>
            <person name="Schmutz J."/>
            <person name="Larimer F."/>
            <person name="Land M."/>
            <person name="Hauser L."/>
            <person name="Kyrpides N."/>
            <person name="Mikhailova N."/>
            <person name="Viollier P."/>
            <person name="Stephens C."/>
            <person name="Richardson P."/>
        </authorList>
    </citation>
    <scope>NUCLEOTIDE SEQUENCE [LARGE SCALE GENOMIC DNA]</scope>
    <source>
        <strain evidence="16 17">MCS10</strain>
    </source>
</reference>
<dbReference type="AlphaFoldDB" id="Q0AKE1"/>
<dbReference type="HAMAP" id="MF_02239">
    <property type="entry name" value="HemJ"/>
    <property type="match status" value="1"/>
</dbReference>
<keyword evidence="11 14" id="KW-0408">Iron</keyword>
<evidence type="ECO:0000256" key="1">
    <source>
        <dbReference type="ARBA" id="ARBA00004651"/>
    </source>
</evidence>
<dbReference type="InterPro" id="IPR005265">
    <property type="entry name" value="HemJ-like"/>
</dbReference>
<evidence type="ECO:0000256" key="6">
    <source>
        <dbReference type="ARBA" id="ARBA00022617"/>
    </source>
</evidence>
<keyword evidence="9 14" id="KW-1133">Transmembrane helix</keyword>
<keyword evidence="10 14" id="KW-0560">Oxidoreductase</keyword>
<dbReference type="KEGG" id="mmr:Mmar10_2971"/>
<name>Q0AKE1_MARMM</name>
<dbReference type="Pfam" id="PF03653">
    <property type="entry name" value="UPF0093"/>
    <property type="match status" value="1"/>
</dbReference>
<dbReference type="UniPathway" id="UPA00251">
    <property type="reaction ID" value="UER00324"/>
</dbReference>
<dbReference type="EMBL" id="CP000449">
    <property type="protein sequence ID" value="ABI67252.1"/>
    <property type="molecule type" value="Genomic_DNA"/>
</dbReference>
<dbReference type="HOGENOM" id="CLU_125006_1_0_5"/>
<feature type="transmembrane region" description="Helical" evidence="14">
    <location>
        <begin position="12"/>
        <end position="33"/>
    </location>
</feature>
<comment type="cofactor">
    <cofactor evidence="14 15">
        <name>heme b</name>
        <dbReference type="ChEBI" id="CHEBI:60344"/>
    </cofactor>
    <text evidence="14 15">Binds 1 heme b (iron(II)-protoporphyrin IX) group per subunit.</text>
</comment>
<dbReference type="STRING" id="394221.Mmar10_2971"/>
<evidence type="ECO:0000256" key="12">
    <source>
        <dbReference type="ARBA" id="ARBA00023136"/>
    </source>
</evidence>